<dbReference type="SMART" id="SM00245">
    <property type="entry name" value="TSPc"/>
    <property type="match status" value="1"/>
</dbReference>
<dbReference type="PANTHER" id="PTHR11261:SF3">
    <property type="entry name" value="RETINOL-BINDING PROTEIN 3"/>
    <property type="match status" value="1"/>
</dbReference>
<dbReference type="InterPro" id="IPR005151">
    <property type="entry name" value="Tail-specific_protease"/>
</dbReference>
<dbReference type="EMBL" id="FOBB01000002">
    <property type="protein sequence ID" value="SEL61067.1"/>
    <property type="molecule type" value="Genomic_DNA"/>
</dbReference>
<dbReference type="InterPro" id="IPR029045">
    <property type="entry name" value="ClpP/crotonase-like_dom_sf"/>
</dbReference>
<keyword evidence="3" id="KW-1185">Reference proteome</keyword>
<dbReference type="PANTHER" id="PTHR11261">
    <property type="entry name" value="INTERPHOTORECEPTOR RETINOID-BINDING PROTEIN"/>
    <property type="match status" value="1"/>
</dbReference>
<accession>A0A1H7RNU7</accession>
<dbReference type="Pfam" id="PF03572">
    <property type="entry name" value="Peptidase_S41"/>
    <property type="match status" value="1"/>
</dbReference>
<dbReference type="Proteomes" id="UP000198984">
    <property type="component" value="Unassembled WGS sequence"/>
</dbReference>
<protein>
    <submittedName>
        <fullName evidence="2">Peptidase family S41</fullName>
    </submittedName>
</protein>
<evidence type="ECO:0000313" key="3">
    <source>
        <dbReference type="Proteomes" id="UP000198984"/>
    </source>
</evidence>
<dbReference type="AlphaFoldDB" id="A0A1H7RNU7"/>
<name>A0A1H7RNU7_9BACT</name>
<reference evidence="2 3" key="1">
    <citation type="submission" date="2016-10" db="EMBL/GenBank/DDBJ databases">
        <authorList>
            <person name="de Groot N.N."/>
        </authorList>
    </citation>
    <scope>NUCLEOTIDE SEQUENCE [LARGE SCALE GENOMIC DNA]</scope>
    <source>
        <strain evidence="2 3">DSM 21039</strain>
    </source>
</reference>
<dbReference type="STRING" id="573321.SAMN04488505_102673"/>
<feature type="domain" description="Tail specific protease" evidence="1">
    <location>
        <begin position="150"/>
        <end position="351"/>
    </location>
</feature>
<dbReference type="GO" id="GO:0008236">
    <property type="term" value="F:serine-type peptidase activity"/>
    <property type="evidence" value="ECO:0007669"/>
    <property type="project" value="InterPro"/>
</dbReference>
<evidence type="ECO:0000259" key="1">
    <source>
        <dbReference type="SMART" id="SM00245"/>
    </source>
</evidence>
<evidence type="ECO:0000313" key="2">
    <source>
        <dbReference type="EMBL" id="SEL61067.1"/>
    </source>
</evidence>
<gene>
    <name evidence="2" type="ORF">SAMN04488505_102673</name>
</gene>
<proteinExistence type="predicted"/>
<dbReference type="GO" id="GO:0006508">
    <property type="term" value="P:proteolysis"/>
    <property type="evidence" value="ECO:0007669"/>
    <property type="project" value="InterPro"/>
</dbReference>
<sequence length="359" mass="39617">MPRSRTGLYSRHFTFLLFTFLLFRGKFHSISSAIIPSSLPHKHTGMKKWGILFITLLATTLSTHAQLSKKEIATAVDTIAAIIRRSYVHEDKGAQIATAFQAAHQYGSFNTTTTWKGFDSLATQLLRSISHDGHLYVRNDPATVKMLLAPPDTITQETDDGFHYGPAASENNYGFREVRILDNNIGYIKLSEINISHKSLPVLYAAMQFVAHTRALIIDLQGNGGGGSDIGPVIESFFLKNNTPLLEMKSRNGTTEHIKTVSWLTQEKYTAPLFIMINNRTASAAEALAFCLQAQKRATIIGQRSAGGANMNDWFPVNEQLYVSVSVASPTLPGTTISWEQKGVQPDTCCLRPHVVHGP</sequence>
<dbReference type="SUPFAM" id="SSF52096">
    <property type="entry name" value="ClpP/crotonase"/>
    <property type="match status" value="1"/>
</dbReference>
<dbReference type="Gene3D" id="3.90.226.10">
    <property type="entry name" value="2-enoyl-CoA Hydratase, Chain A, domain 1"/>
    <property type="match status" value="1"/>
</dbReference>
<dbReference type="CDD" id="cd07563">
    <property type="entry name" value="Peptidase_S41_IRBP"/>
    <property type="match status" value="1"/>
</dbReference>
<dbReference type="Gene3D" id="3.30.750.44">
    <property type="match status" value="1"/>
</dbReference>
<organism evidence="2 3">
    <name type="scientific">Chitinophaga rupis</name>
    <dbReference type="NCBI Taxonomy" id="573321"/>
    <lineage>
        <taxon>Bacteria</taxon>
        <taxon>Pseudomonadati</taxon>
        <taxon>Bacteroidota</taxon>
        <taxon>Chitinophagia</taxon>
        <taxon>Chitinophagales</taxon>
        <taxon>Chitinophagaceae</taxon>
        <taxon>Chitinophaga</taxon>
    </lineage>
</organism>